<evidence type="ECO:0000313" key="10">
    <source>
        <dbReference type="EMBL" id="MBO8423514.1"/>
    </source>
</evidence>
<dbReference type="EMBL" id="JADINF010000015">
    <property type="protein sequence ID" value="MBO8423514.1"/>
    <property type="molecule type" value="Genomic_DNA"/>
</dbReference>
<feature type="active site" description="Proton donor" evidence="5">
    <location>
        <position position="107"/>
    </location>
</feature>
<evidence type="ECO:0000256" key="6">
    <source>
        <dbReference type="PIRSR" id="PIRSR000185-2"/>
    </source>
</evidence>
<dbReference type="Proteomes" id="UP000727857">
    <property type="component" value="Unassembled WGS sequence"/>
</dbReference>
<dbReference type="PIRSF" id="PIRSF000185">
    <property type="entry name" value="Glu_DH"/>
    <property type="match status" value="1"/>
</dbReference>
<feature type="domain" description="Glutamate/phenylalanine/leucine/valine/L-tryptophan dehydrogenase C-terminal" evidence="9">
    <location>
        <begin position="185"/>
        <end position="418"/>
    </location>
</feature>
<dbReference type="GO" id="GO:0000166">
    <property type="term" value="F:nucleotide binding"/>
    <property type="evidence" value="ECO:0007669"/>
    <property type="project" value="UniProtKB-KW"/>
</dbReference>
<evidence type="ECO:0000256" key="8">
    <source>
        <dbReference type="RuleBase" id="RU004417"/>
    </source>
</evidence>
<dbReference type="SUPFAM" id="SSF53223">
    <property type="entry name" value="Aminoacid dehydrogenase-like, N-terminal domain"/>
    <property type="match status" value="1"/>
</dbReference>
<dbReference type="PROSITE" id="PS00074">
    <property type="entry name" value="GLFV_DEHYDROGENASE"/>
    <property type="match status" value="1"/>
</dbReference>
<dbReference type="GO" id="GO:0004352">
    <property type="term" value="F:glutamate dehydrogenase (NAD+) activity"/>
    <property type="evidence" value="ECO:0007669"/>
    <property type="project" value="TreeGrafter"/>
</dbReference>
<evidence type="ECO:0000256" key="1">
    <source>
        <dbReference type="ARBA" id="ARBA00006382"/>
    </source>
</evidence>
<dbReference type="InterPro" id="IPR036291">
    <property type="entry name" value="NAD(P)-bd_dom_sf"/>
</dbReference>
<evidence type="ECO:0000259" key="9">
    <source>
        <dbReference type="SMART" id="SM00839"/>
    </source>
</evidence>
<dbReference type="CDD" id="cd01076">
    <property type="entry name" value="NAD_bind_1_Glu_DH"/>
    <property type="match status" value="1"/>
</dbReference>
<protein>
    <recommendedName>
        <fullName evidence="2 4">Glutamate dehydrogenase</fullName>
    </recommendedName>
</protein>
<dbReference type="Gene3D" id="3.40.50.720">
    <property type="entry name" value="NAD(P)-binding Rossmann-like Domain"/>
    <property type="match status" value="1"/>
</dbReference>
<comment type="similarity">
    <text evidence="1 4 8">Belongs to the Glu/Leu/Phe/Val dehydrogenases family.</text>
</comment>
<evidence type="ECO:0000313" key="11">
    <source>
        <dbReference type="Proteomes" id="UP000727857"/>
    </source>
</evidence>
<dbReference type="SMART" id="SM00839">
    <property type="entry name" value="ELFV_dehydrog"/>
    <property type="match status" value="1"/>
</dbReference>
<feature type="binding site" evidence="6">
    <location>
        <position position="95"/>
    </location>
    <ligand>
        <name>substrate</name>
    </ligand>
</feature>
<keyword evidence="6" id="KW-0520">NAD</keyword>
<dbReference type="InterPro" id="IPR033922">
    <property type="entry name" value="NAD_bind_Glu_DH"/>
</dbReference>
<proteinExistence type="inferred from homology"/>
<dbReference type="InterPro" id="IPR014362">
    <property type="entry name" value="Glu_DH"/>
</dbReference>
<feature type="binding site" evidence="6">
    <location>
        <position position="192"/>
    </location>
    <ligand>
        <name>NAD(+)</name>
        <dbReference type="ChEBI" id="CHEBI:57540"/>
    </ligand>
</feature>
<evidence type="ECO:0000256" key="2">
    <source>
        <dbReference type="ARBA" id="ARBA00012896"/>
    </source>
</evidence>
<dbReference type="InterPro" id="IPR046346">
    <property type="entry name" value="Aminoacid_DH-like_N_sf"/>
</dbReference>
<feature type="binding site" evidence="6">
    <location>
        <position position="71"/>
    </location>
    <ligand>
        <name>substrate</name>
    </ligand>
</feature>
<dbReference type="PANTHER" id="PTHR11606:SF13">
    <property type="entry name" value="GLUTAMATE DEHYDROGENASE 1, MITOCHONDRIAL"/>
    <property type="match status" value="1"/>
</dbReference>
<dbReference type="InterPro" id="IPR033524">
    <property type="entry name" value="Glu/Leu/Phe/Val_DH_AS"/>
</dbReference>
<dbReference type="InterPro" id="IPR006097">
    <property type="entry name" value="Glu/Leu/Phe/Val/Trp_DH_dimer"/>
</dbReference>
<reference evidence="10" key="2">
    <citation type="journal article" date="2021" name="PeerJ">
        <title>Extensive microbial diversity within the chicken gut microbiome revealed by metagenomics and culture.</title>
        <authorList>
            <person name="Gilroy R."/>
            <person name="Ravi A."/>
            <person name="Getino M."/>
            <person name="Pursley I."/>
            <person name="Horton D.L."/>
            <person name="Alikhan N.F."/>
            <person name="Baker D."/>
            <person name="Gharbi K."/>
            <person name="Hall N."/>
            <person name="Watson M."/>
            <person name="Adriaenssens E.M."/>
            <person name="Foster-Nyarko E."/>
            <person name="Jarju S."/>
            <person name="Secka A."/>
            <person name="Antonio M."/>
            <person name="Oren A."/>
            <person name="Chaudhuri R.R."/>
            <person name="La Ragione R."/>
            <person name="Hildebrand F."/>
            <person name="Pallen M.J."/>
        </authorList>
    </citation>
    <scope>NUCLEOTIDE SEQUENCE</scope>
    <source>
        <strain evidence="10">517</strain>
    </source>
</reference>
<feature type="binding site" evidence="6">
    <location>
        <position position="223"/>
    </location>
    <ligand>
        <name>NAD(+)</name>
        <dbReference type="ChEBI" id="CHEBI:57540"/>
    </ligand>
</feature>
<accession>A0A940DFT2</accession>
<dbReference type="Gene3D" id="3.40.50.10860">
    <property type="entry name" value="Leucine Dehydrogenase, chain A, domain 1"/>
    <property type="match status" value="1"/>
</dbReference>
<dbReference type="InterPro" id="IPR006096">
    <property type="entry name" value="Glu/Leu/Phe/Val/Trp_DH_C"/>
</dbReference>
<dbReference type="PRINTS" id="PR00082">
    <property type="entry name" value="GLFDHDRGNASE"/>
</dbReference>
<feature type="binding site" evidence="6">
    <location>
        <position position="354"/>
    </location>
    <ligand>
        <name>substrate</name>
    </ligand>
</feature>
<gene>
    <name evidence="10" type="ORF">IAB16_00615</name>
</gene>
<evidence type="ECO:0000256" key="5">
    <source>
        <dbReference type="PIRSR" id="PIRSR000185-1"/>
    </source>
</evidence>
<comment type="caution">
    <text evidence="10">The sequence shown here is derived from an EMBL/GenBank/DDBJ whole genome shotgun (WGS) entry which is preliminary data.</text>
</comment>
<organism evidence="10 11">
    <name type="scientific">Candidatus Stercoripulliclostridium pullicola</name>
    <dbReference type="NCBI Taxonomy" id="2840953"/>
    <lineage>
        <taxon>Bacteria</taxon>
        <taxon>Bacillati</taxon>
        <taxon>Bacillota</taxon>
        <taxon>Clostridia</taxon>
        <taxon>Eubacteriales</taxon>
        <taxon>Candidatus Stercoripulliclostridium</taxon>
    </lineage>
</organism>
<dbReference type="PANTHER" id="PTHR11606">
    <property type="entry name" value="GLUTAMATE DEHYDROGENASE"/>
    <property type="match status" value="1"/>
</dbReference>
<reference evidence="10" key="1">
    <citation type="submission" date="2020-10" db="EMBL/GenBank/DDBJ databases">
        <authorList>
            <person name="Gilroy R."/>
        </authorList>
    </citation>
    <scope>NUCLEOTIDE SEQUENCE</scope>
    <source>
        <strain evidence="10">517</strain>
    </source>
</reference>
<dbReference type="AlphaFoldDB" id="A0A940DFT2"/>
<name>A0A940DFT2_9FIRM</name>
<keyword evidence="6" id="KW-0547">Nucleotide-binding</keyword>
<evidence type="ECO:0000256" key="7">
    <source>
        <dbReference type="PIRSR" id="PIRSR000185-3"/>
    </source>
</evidence>
<dbReference type="GO" id="GO:0006538">
    <property type="term" value="P:L-glutamate catabolic process"/>
    <property type="evidence" value="ECO:0007669"/>
    <property type="project" value="TreeGrafter"/>
</dbReference>
<dbReference type="InterPro" id="IPR006095">
    <property type="entry name" value="Glu/Leu/Phe/Val/Trp_DH"/>
</dbReference>
<dbReference type="Pfam" id="PF02812">
    <property type="entry name" value="ELFV_dehydrog_N"/>
    <property type="match status" value="1"/>
</dbReference>
<evidence type="ECO:0000256" key="3">
    <source>
        <dbReference type="ARBA" id="ARBA00023002"/>
    </source>
</evidence>
<sequence>MRDEKYNPFNELCLTIDKAAKACGLGKEDYEFLKHPERELKVALSLRRDDGSVSYYDGYRVQHSSLCGPCKGGIRYHPGVNVDEVKALAGWMTFKCAVVNIPYGGGKGGVAVDPSELSEAELERLTRAYAAAISPIIGPQRDIPAPDVGTNAQIMNWFMDTCSTLAGGSFVPGAVTGKDVILGGSLGRKEATGRGVRTVVGEIFKRYGIKPKEAVVAIQGTGNVGGVSAALIAAELGSTVSAMSDVSGGVYREKGLDVKEILSFVNGGGLLKDYSREGVQHVTNDELLTSECDVLIPAALENQITAENAKDVKARFVVEAANGPTTVEADVILGERGIKVFPDILANAGGVVVSYFEWVQNNMNYYWSKEEVNGKMREIMVRAFADVVHAADKYSSDMRTAAYIVALARLVKARKARGFF</sequence>
<dbReference type="Pfam" id="PF00208">
    <property type="entry name" value="ELFV_dehydrog"/>
    <property type="match status" value="1"/>
</dbReference>
<keyword evidence="3 4" id="KW-0560">Oxidoreductase</keyword>
<evidence type="ECO:0000256" key="4">
    <source>
        <dbReference type="PIRNR" id="PIRNR000185"/>
    </source>
</evidence>
<dbReference type="SUPFAM" id="SSF51735">
    <property type="entry name" value="NAD(P)-binding Rossmann-fold domains"/>
    <property type="match status" value="1"/>
</dbReference>
<feature type="site" description="Important for catalysis" evidence="7">
    <location>
        <position position="147"/>
    </location>
</feature>